<comment type="subcellular location">
    <subcellularLocation>
        <location evidence="1">Membrane</location>
        <topology evidence="1">Multi-pass membrane protein</topology>
    </subcellularLocation>
</comment>
<feature type="region of interest" description="Disordered" evidence="5">
    <location>
        <begin position="29"/>
        <end position="49"/>
    </location>
</feature>
<dbReference type="InterPro" id="IPR045863">
    <property type="entry name" value="CorA_TM1_TM2"/>
</dbReference>
<dbReference type="Gene3D" id="1.20.58.340">
    <property type="entry name" value="Magnesium transport protein CorA, transmembrane region"/>
    <property type="match status" value="1"/>
</dbReference>
<keyword evidence="8" id="KW-1185">Reference proteome</keyword>
<evidence type="ECO:0000256" key="5">
    <source>
        <dbReference type="SAM" id="MobiDB-lite"/>
    </source>
</evidence>
<gene>
    <name evidence="7" type="ORF">LTR24_008967</name>
</gene>
<dbReference type="EMBL" id="JAVRRG010000174">
    <property type="protein sequence ID" value="KAK5079744.1"/>
    <property type="molecule type" value="Genomic_DNA"/>
</dbReference>
<keyword evidence="3 6" id="KW-1133">Transmembrane helix</keyword>
<evidence type="ECO:0000313" key="7">
    <source>
        <dbReference type="EMBL" id="KAK5079744.1"/>
    </source>
</evidence>
<proteinExistence type="predicted"/>
<comment type="caution">
    <text evidence="7">The sequence shown here is derived from an EMBL/GenBank/DDBJ whole genome shotgun (WGS) entry which is preliminary data.</text>
</comment>
<evidence type="ECO:0000256" key="6">
    <source>
        <dbReference type="SAM" id="Phobius"/>
    </source>
</evidence>
<reference evidence="7 8" key="1">
    <citation type="submission" date="2023-08" db="EMBL/GenBank/DDBJ databases">
        <title>Black Yeasts Isolated from many extreme environments.</title>
        <authorList>
            <person name="Coleine C."/>
            <person name="Stajich J.E."/>
            <person name="Selbmann L."/>
        </authorList>
    </citation>
    <scope>NUCLEOTIDE SEQUENCE [LARGE SCALE GENOMIC DNA]</scope>
    <source>
        <strain evidence="7 8">CCFEE 5885</strain>
    </source>
</reference>
<evidence type="ECO:0000313" key="8">
    <source>
        <dbReference type="Proteomes" id="UP001345013"/>
    </source>
</evidence>
<feature type="transmembrane region" description="Helical" evidence="6">
    <location>
        <begin position="417"/>
        <end position="436"/>
    </location>
</feature>
<dbReference type="Pfam" id="PF01544">
    <property type="entry name" value="CorA"/>
    <property type="match status" value="1"/>
</dbReference>
<protein>
    <submittedName>
        <fullName evidence="7">Uncharacterized protein</fullName>
    </submittedName>
</protein>
<sequence length="548" mass="61885">MLTQGLRYQTGLHVLFLPPIGGDSGIYDLDKEPKKTQGSGWQNGWHAEQYPEPDKNTRQILINNYGVPQWYFRNMGWNANGFFGSTIEPDNEEQAVEEDRRTKKALVYNAYARFLSKEVERKGNDIGYGWTFMSFYFISRLTEKESYAKDNAVILLCFDLPERLCEDVRTVLDDYGTYSSPTDRCFSVLPPVLLHVVMVEFERGLWSFQEPVRSIEKRRNKLLAPPQGEKSDQDKVAQMENGYRDIYELLRHASHMTETLDVASKSLRAAYEESQDLLSVWTKLCGGHEPDQRTISQSLRTLKFSSNLAFNLDRRADSFVERLRNEASIVSSLTSTLLLGQTIKDGQTEAQSDRKLLKSIETLLEQTKNDGAEFAQRISVMTLLLLPATLVAGFFGMNFFTLTEKDEKYVLIVDRKHLGLFFLITVPFTLACLRWGSRAYPMAPEGTSKILSPFRTRKDMNHASRSSSVSSHIGGTASQIDDRTNSGPKELTDASITGSDQPAFEQGNIELDAHPIHRSPPAVDNVNGTVTAQNSTQLDAPLPVLLRH</sequence>
<keyword evidence="4 6" id="KW-0472">Membrane</keyword>
<feature type="transmembrane region" description="Helical" evidence="6">
    <location>
        <begin position="378"/>
        <end position="397"/>
    </location>
</feature>
<keyword evidence="2 6" id="KW-0812">Transmembrane</keyword>
<dbReference type="InterPro" id="IPR002523">
    <property type="entry name" value="MgTranspt_CorA/ZnTranspt_ZntB"/>
</dbReference>
<dbReference type="Proteomes" id="UP001345013">
    <property type="component" value="Unassembled WGS sequence"/>
</dbReference>
<evidence type="ECO:0000256" key="2">
    <source>
        <dbReference type="ARBA" id="ARBA00022692"/>
    </source>
</evidence>
<feature type="region of interest" description="Disordered" evidence="5">
    <location>
        <begin position="461"/>
        <end position="498"/>
    </location>
</feature>
<dbReference type="SUPFAM" id="SSF144083">
    <property type="entry name" value="Magnesium transport protein CorA, transmembrane region"/>
    <property type="match status" value="1"/>
</dbReference>
<evidence type="ECO:0000256" key="3">
    <source>
        <dbReference type="ARBA" id="ARBA00022989"/>
    </source>
</evidence>
<evidence type="ECO:0000256" key="4">
    <source>
        <dbReference type="ARBA" id="ARBA00023136"/>
    </source>
</evidence>
<organism evidence="7 8">
    <name type="scientific">Lithohypha guttulata</name>
    <dbReference type="NCBI Taxonomy" id="1690604"/>
    <lineage>
        <taxon>Eukaryota</taxon>
        <taxon>Fungi</taxon>
        <taxon>Dikarya</taxon>
        <taxon>Ascomycota</taxon>
        <taxon>Pezizomycotina</taxon>
        <taxon>Eurotiomycetes</taxon>
        <taxon>Chaetothyriomycetidae</taxon>
        <taxon>Chaetothyriales</taxon>
        <taxon>Trichomeriaceae</taxon>
        <taxon>Lithohypha</taxon>
    </lineage>
</organism>
<name>A0ABR0JYB3_9EURO</name>
<evidence type="ECO:0000256" key="1">
    <source>
        <dbReference type="ARBA" id="ARBA00004141"/>
    </source>
</evidence>
<accession>A0ABR0JYB3</accession>